<dbReference type="EMBL" id="JAHCDA010000002">
    <property type="protein sequence ID" value="MBS7811215.1"/>
    <property type="molecule type" value="Genomic_DNA"/>
</dbReference>
<gene>
    <name evidence="1" type="ORF">KHU32_09720</name>
</gene>
<evidence type="ECO:0000313" key="1">
    <source>
        <dbReference type="EMBL" id="MBS7811215.1"/>
    </source>
</evidence>
<protein>
    <recommendedName>
        <fullName evidence="3">Mu-like prophage FluMu protein gp41</fullName>
    </recommendedName>
</protein>
<proteinExistence type="predicted"/>
<keyword evidence="2" id="KW-1185">Reference proteome</keyword>
<dbReference type="Proteomes" id="UP000766336">
    <property type="component" value="Unassembled WGS sequence"/>
</dbReference>
<comment type="caution">
    <text evidence="1">The sequence shown here is derived from an EMBL/GenBank/DDBJ whole genome shotgun (WGS) entry which is preliminary data.</text>
</comment>
<reference evidence="1 2" key="1">
    <citation type="submission" date="2021-05" db="EMBL/GenBank/DDBJ databases">
        <title>Roseococcus sp. XZZS9, whole genome shotgun sequencing project.</title>
        <authorList>
            <person name="Zhao G."/>
            <person name="Shen L."/>
        </authorList>
    </citation>
    <scope>NUCLEOTIDE SEQUENCE [LARGE SCALE GENOMIC DNA]</scope>
    <source>
        <strain evidence="1 2">XZZS9</strain>
    </source>
</reference>
<evidence type="ECO:0000313" key="2">
    <source>
        <dbReference type="Proteomes" id="UP000766336"/>
    </source>
</evidence>
<accession>A0ABS5QBY9</accession>
<dbReference type="RefSeq" id="WP_213669904.1">
    <property type="nucleotide sequence ID" value="NZ_JAHCDA010000002.1"/>
</dbReference>
<organism evidence="1 2">
    <name type="scientific">Roseococcus pinisoli</name>
    <dbReference type="NCBI Taxonomy" id="2835040"/>
    <lineage>
        <taxon>Bacteria</taxon>
        <taxon>Pseudomonadati</taxon>
        <taxon>Pseudomonadota</taxon>
        <taxon>Alphaproteobacteria</taxon>
        <taxon>Acetobacterales</taxon>
        <taxon>Roseomonadaceae</taxon>
        <taxon>Roseococcus</taxon>
    </lineage>
</organism>
<evidence type="ECO:0008006" key="3">
    <source>
        <dbReference type="Google" id="ProtNLM"/>
    </source>
</evidence>
<sequence>MTYRLTHGVAVIRAADGLSISPDPDSRHWTEYEAWLADGGVPEPAPELPPAPPRVLTPREFIDRLPLSRQGEITAAAMQSPPLLLWLIRLSSAREVDVTFPETIEGVAALRAADVITAQEVEDLLAPVAAAEPTEHDIEEHQ</sequence>
<name>A0ABS5QBY9_9PROT</name>